<keyword evidence="2" id="KW-1185">Reference proteome</keyword>
<feature type="non-terminal residue" evidence="1">
    <location>
        <position position="1"/>
    </location>
</feature>
<dbReference type="InterPro" id="IPR036452">
    <property type="entry name" value="Ribo_hydro-like"/>
</dbReference>
<evidence type="ECO:0000313" key="2">
    <source>
        <dbReference type="Proteomes" id="UP001172102"/>
    </source>
</evidence>
<dbReference type="Proteomes" id="UP001172102">
    <property type="component" value="Unassembled WGS sequence"/>
</dbReference>
<dbReference type="Gene3D" id="3.90.245.10">
    <property type="entry name" value="Ribonucleoside hydrolase-like"/>
    <property type="match status" value="1"/>
</dbReference>
<dbReference type="SUPFAM" id="SSF53590">
    <property type="entry name" value="Nucleoside hydrolase"/>
    <property type="match status" value="1"/>
</dbReference>
<organism evidence="1 2">
    <name type="scientific">Lasiosphaeris hirsuta</name>
    <dbReference type="NCBI Taxonomy" id="260670"/>
    <lineage>
        <taxon>Eukaryota</taxon>
        <taxon>Fungi</taxon>
        <taxon>Dikarya</taxon>
        <taxon>Ascomycota</taxon>
        <taxon>Pezizomycotina</taxon>
        <taxon>Sordariomycetes</taxon>
        <taxon>Sordariomycetidae</taxon>
        <taxon>Sordariales</taxon>
        <taxon>Lasiosphaeriaceae</taxon>
        <taxon>Lasiosphaeris</taxon>
    </lineage>
</organism>
<accession>A0AA40DNZ1</accession>
<evidence type="ECO:0008006" key="3">
    <source>
        <dbReference type="Google" id="ProtNLM"/>
    </source>
</evidence>
<gene>
    <name evidence="1" type="ORF">B0H67DRAFT_447566</name>
</gene>
<protein>
    <recommendedName>
        <fullName evidence="3">Inosine-uridine preferring nucleoside hydrolase</fullName>
    </recommendedName>
</protein>
<dbReference type="AlphaFoldDB" id="A0AA40DNZ1"/>
<dbReference type="EMBL" id="JAUKUA010000006">
    <property type="protein sequence ID" value="KAK0707812.1"/>
    <property type="molecule type" value="Genomic_DNA"/>
</dbReference>
<name>A0AA40DNZ1_9PEZI</name>
<sequence length="397" mass="44484">RIPYPPGTRDYKYYTALIPALRARTPSDKPRILVMTDIDQDYDDLMAIVFLAEMHRMGAIELAGFVANHEPAIERASFLRSTLRLLKLDDIPVAIGTGGVEKKEHRAKFFYELRNATFANQPWNKRGFQKGADLIESLANKVDQGEQPLTVLLISSLQDISEFFNSHSPSFIKEGFKKFVSQGGYTVTVTPPPKSSVKLDPVMGMANNNFHPTAARNYTDKLGDLNLPSDAWSREAAKAARLDGSIFQSLSSYGPIGEHLLWSWLRQEFKFYWDPLHNPYMEHLNFEWYLKTRLVLDPDSKEFAQFMKAPPDFKTIVPMTKVIAYDGCAAMGAVGDDVMRVLGIMDDVLPACNTASHQHRVFGASKDDLGGVDGVRLGAAFKVFFLGGLMATREYAE</sequence>
<evidence type="ECO:0000313" key="1">
    <source>
        <dbReference type="EMBL" id="KAK0707812.1"/>
    </source>
</evidence>
<comment type="caution">
    <text evidence="1">The sequence shown here is derived from an EMBL/GenBank/DDBJ whole genome shotgun (WGS) entry which is preliminary data.</text>
</comment>
<proteinExistence type="predicted"/>
<reference evidence="1" key="1">
    <citation type="submission" date="2023-06" db="EMBL/GenBank/DDBJ databases">
        <title>Genome-scale phylogeny and comparative genomics of the fungal order Sordariales.</title>
        <authorList>
            <consortium name="Lawrence Berkeley National Laboratory"/>
            <person name="Hensen N."/>
            <person name="Bonometti L."/>
            <person name="Westerberg I."/>
            <person name="Brannstrom I.O."/>
            <person name="Guillou S."/>
            <person name="Cros-Aarteil S."/>
            <person name="Calhoun S."/>
            <person name="Haridas S."/>
            <person name="Kuo A."/>
            <person name="Mondo S."/>
            <person name="Pangilinan J."/>
            <person name="Riley R."/>
            <person name="Labutti K."/>
            <person name="Andreopoulos B."/>
            <person name="Lipzen A."/>
            <person name="Chen C."/>
            <person name="Yanf M."/>
            <person name="Daum C."/>
            <person name="Ng V."/>
            <person name="Clum A."/>
            <person name="Steindorff A."/>
            <person name="Ohm R."/>
            <person name="Martin F."/>
            <person name="Silar P."/>
            <person name="Natvig D."/>
            <person name="Lalanne C."/>
            <person name="Gautier V."/>
            <person name="Ament-Velasquez S.L."/>
            <person name="Kruys A."/>
            <person name="Hutchinson M.I."/>
            <person name="Powell A.J."/>
            <person name="Barry K."/>
            <person name="Miller A.N."/>
            <person name="Grigoriev I.V."/>
            <person name="Debuchy R."/>
            <person name="Gladieux P."/>
            <person name="Thoren M.H."/>
            <person name="Johannesson H."/>
        </authorList>
    </citation>
    <scope>NUCLEOTIDE SEQUENCE</scope>
    <source>
        <strain evidence="1">SMH4607-1</strain>
    </source>
</reference>
<dbReference type="GO" id="GO:0016799">
    <property type="term" value="F:hydrolase activity, hydrolyzing N-glycosyl compounds"/>
    <property type="evidence" value="ECO:0007669"/>
    <property type="project" value="InterPro"/>
</dbReference>
<feature type="non-terminal residue" evidence="1">
    <location>
        <position position="397"/>
    </location>
</feature>